<dbReference type="NCBIfam" id="TIGR01168">
    <property type="entry name" value="YSIRK_signal"/>
    <property type="match status" value="1"/>
</dbReference>
<reference evidence="5 6" key="1">
    <citation type="submission" date="2018-05" db="EMBL/GenBank/DDBJ databases">
        <title>Draft genome sequence of Streptococcus panodentis CCUG 70867T.</title>
        <authorList>
            <person name="Salva-Serra F."/>
            <person name="Mendez V."/>
            <person name="Jaen-Luchoro D."/>
            <person name="Gonzales-Siles L."/>
            <person name="Karlsson R."/>
            <person name="Engstrom-Jakobsson H."/>
            <person name="Busquets A."/>
            <person name="Gomila M."/>
            <person name="Pineiro-Iglesias B."/>
            <person name="Bennasar-Figueras A."/>
            <person name="Seeger M."/>
            <person name="Moore E."/>
        </authorList>
    </citation>
    <scope>NUCLEOTIDE SEQUENCE [LARGE SCALE GENOMIC DNA]</scope>
    <source>
        <strain evidence="5 6">CCUG 70867</strain>
    </source>
</reference>
<protein>
    <submittedName>
        <fullName evidence="5">YSIRK signal domain/LPXTG anchor domain surface protein</fullName>
    </submittedName>
</protein>
<dbReference type="EMBL" id="QFAY01000042">
    <property type="protein sequence ID" value="MBP2622245.1"/>
    <property type="molecule type" value="Genomic_DNA"/>
</dbReference>
<organism evidence="5 6">
    <name type="scientific">Streptococcus panodentis</name>
    <dbReference type="NCBI Taxonomy" id="1581472"/>
    <lineage>
        <taxon>Bacteria</taxon>
        <taxon>Bacillati</taxon>
        <taxon>Bacillota</taxon>
        <taxon>Bacilli</taxon>
        <taxon>Lactobacillales</taxon>
        <taxon>Streptococcaceae</taxon>
        <taxon>Streptococcus</taxon>
    </lineage>
</organism>
<keyword evidence="2" id="KW-0175">Coiled coil</keyword>
<comment type="caution">
    <text evidence="5">The sequence shown here is derived from an EMBL/GenBank/DDBJ whole genome shotgun (WGS) entry which is preliminary data.</text>
</comment>
<feature type="region of interest" description="Disordered" evidence="3">
    <location>
        <begin position="535"/>
        <end position="567"/>
    </location>
</feature>
<proteinExistence type="predicted"/>
<dbReference type="Proteomes" id="UP001519349">
    <property type="component" value="Unassembled WGS sequence"/>
</dbReference>
<evidence type="ECO:0000256" key="1">
    <source>
        <dbReference type="ARBA" id="ARBA00022729"/>
    </source>
</evidence>
<feature type="domain" description="DUF1542" evidence="4">
    <location>
        <begin position="221"/>
        <end position="293"/>
    </location>
</feature>
<evidence type="ECO:0000313" key="5">
    <source>
        <dbReference type="EMBL" id="MBP2622245.1"/>
    </source>
</evidence>
<dbReference type="Pfam" id="PF07564">
    <property type="entry name" value="DUF1542"/>
    <property type="match status" value="2"/>
</dbReference>
<feature type="region of interest" description="Disordered" evidence="3">
    <location>
        <begin position="582"/>
        <end position="605"/>
    </location>
</feature>
<feature type="coiled-coil region" evidence="2">
    <location>
        <begin position="63"/>
        <end position="123"/>
    </location>
</feature>
<evidence type="ECO:0000313" key="6">
    <source>
        <dbReference type="Proteomes" id="UP001519349"/>
    </source>
</evidence>
<name>A0ABS5B093_9STRE</name>
<feature type="domain" description="DUF1542" evidence="4">
    <location>
        <begin position="70"/>
        <end position="142"/>
    </location>
</feature>
<keyword evidence="1" id="KW-0732">Signal</keyword>
<dbReference type="InterPro" id="IPR011439">
    <property type="entry name" value="DUF1542"/>
</dbReference>
<dbReference type="RefSeq" id="WP_209552138.1">
    <property type="nucleotide sequence ID" value="NZ_QFAY01000042.1"/>
</dbReference>
<gene>
    <name evidence="5" type="ORF">DHL47_13145</name>
</gene>
<feature type="non-terminal residue" evidence="5">
    <location>
        <position position="630"/>
    </location>
</feature>
<evidence type="ECO:0000259" key="4">
    <source>
        <dbReference type="Pfam" id="PF07564"/>
    </source>
</evidence>
<accession>A0ABS5B093</accession>
<evidence type="ECO:0000256" key="2">
    <source>
        <dbReference type="SAM" id="Coils"/>
    </source>
</evidence>
<sequence length="630" mass="66243">MKRSEKVLRYSIRKSLLGVGSVVICALALFWGHGSAAADEAVAAAEPAVLEAVQPPADSPAAAEDLNQLKDSANEEVSASLAEKLADLEENVNLSDEEKHFAGEEARKTVEDAKKVIEAAESQDRIHQGKEGGLTGIAGINPVGQDLFLDEIEDEKEDFEELLSGSEALSEADKAAFREGLAAEAARAAAAIQKLAANAATAAEAEAIQSKVAAEANHFLKFAAASELDLTLAAKLADLKENPNLSEAEQQYFKAEAEKAAGLAKREIEDAEDSEVFDQAKAVGLAAIAAIHPVGKELILEEIEEDRTEIFKAIESSDSLSAEGRAAAEKQVGDAAKRAQEAVLAYDEQADNAAAAEKIQEQIAAEELGFLKVLAAVRVDLAAADKAADLKTNPNLSEAELDEAQEKIEAAAAAAKEVIEQSASLSEAEQNQASGIAVFDTIHPVGKELILEEIEEEADKQFQAIEKSQSLSSADKRKAQNKIVEALKAAHEAVNLMASNADSAAAAEKIQEQIADEETKAFEILEAIVEAAEKNTESSSIPSDAPQADALPEFQGGVSDSEPVTAESESYDLTGIPPVVSQLPSDAPQADALPEFQGGVSDSDPVTAELPEFILTAVQSPTAQLPSDAP</sequence>
<dbReference type="InterPro" id="IPR005877">
    <property type="entry name" value="YSIRK_signal_dom"/>
</dbReference>
<evidence type="ECO:0000256" key="3">
    <source>
        <dbReference type="SAM" id="MobiDB-lite"/>
    </source>
</evidence>
<keyword evidence="6" id="KW-1185">Reference proteome</keyword>